<proteinExistence type="predicted"/>
<dbReference type="AlphaFoldDB" id="A0A0B7ASU6"/>
<reference evidence="1" key="1">
    <citation type="submission" date="2014-12" db="EMBL/GenBank/DDBJ databases">
        <title>Insight into the proteome of Arion vulgaris.</title>
        <authorList>
            <person name="Aradska J."/>
            <person name="Bulat T."/>
            <person name="Smidak R."/>
            <person name="Sarate P."/>
            <person name="Gangsoo J."/>
            <person name="Sialana F."/>
            <person name="Bilban M."/>
            <person name="Lubec G."/>
        </authorList>
    </citation>
    <scope>NUCLEOTIDE SEQUENCE</scope>
    <source>
        <tissue evidence="1">Skin</tissue>
    </source>
</reference>
<sequence>STIQVINHSSYQHHRSLCPTEVETKLGDTMIVTIEESIISASRRKMDTKSKHQFGNVISVREYATTVVVTG</sequence>
<organism evidence="1">
    <name type="scientific">Arion vulgaris</name>
    <dbReference type="NCBI Taxonomy" id="1028688"/>
    <lineage>
        <taxon>Eukaryota</taxon>
        <taxon>Metazoa</taxon>
        <taxon>Spiralia</taxon>
        <taxon>Lophotrochozoa</taxon>
        <taxon>Mollusca</taxon>
        <taxon>Gastropoda</taxon>
        <taxon>Heterobranchia</taxon>
        <taxon>Euthyneura</taxon>
        <taxon>Panpulmonata</taxon>
        <taxon>Eupulmonata</taxon>
        <taxon>Stylommatophora</taxon>
        <taxon>Helicina</taxon>
        <taxon>Arionoidea</taxon>
        <taxon>Arionidae</taxon>
        <taxon>Arion</taxon>
    </lineage>
</organism>
<dbReference type="EMBL" id="HACG01037244">
    <property type="protein sequence ID" value="CEK84109.1"/>
    <property type="molecule type" value="Transcribed_RNA"/>
</dbReference>
<gene>
    <name evidence="1" type="primary">ORF140772</name>
</gene>
<evidence type="ECO:0000313" key="1">
    <source>
        <dbReference type="EMBL" id="CEK84109.1"/>
    </source>
</evidence>
<accession>A0A0B7ASU6</accession>
<name>A0A0B7ASU6_9EUPU</name>
<protein>
    <submittedName>
        <fullName evidence="1">Uncharacterized protein</fullName>
    </submittedName>
</protein>
<feature type="non-terminal residue" evidence="1">
    <location>
        <position position="1"/>
    </location>
</feature>